<evidence type="ECO:0000313" key="10">
    <source>
        <dbReference type="Proteomes" id="UP001597441"/>
    </source>
</evidence>
<protein>
    <recommendedName>
        <fullName evidence="2">site-specific DNA-methyltransferase (adenine-specific)</fullName>
        <ecNumber evidence="2">2.1.1.72</ecNumber>
    </recommendedName>
</protein>
<name>A0ABW5JSK5_9FLAO</name>
<dbReference type="InterPro" id="IPR029063">
    <property type="entry name" value="SAM-dependent_MTases_sf"/>
</dbReference>
<evidence type="ECO:0000256" key="2">
    <source>
        <dbReference type="ARBA" id="ARBA00011900"/>
    </source>
</evidence>
<organism evidence="9 10">
    <name type="scientific">Gelatiniphilus marinus</name>
    <dbReference type="NCBI Taxonomy" id="1759464"/>
    <lineage>
        <taxon>Bacteria</taxon>
        <taxon>Pseudomonadati</taxon>
        <taxon>Bacteroidota</taxon>
        <taxon>Flavobacteriia</taxon>
        <taxon>Flavobacteriales</taxon>
        <taxon>Flavobacteriaceae</taxon>
        <taxon>Gelatiniphilus</taxon>
    </lineage>
</organism>
<dbReference type="GO" id="GO:0032259">
    <property type="term" value="P:methylation"/>
    <property type="evidence" value="ECO:0007669"/>
    <property type="project" value="UniProtKB-KW"/>
</dbReference>
<dbReference type="Pfam" id="PF01555">
    <property type="entry name" value="N6_N4_Mtase"/>
    <property type="match status" value="1"/>
</dbReference>
<keyword evidence="3 9" id="KW-0489">Methyltransferase</keyword>
<dbReference type="RefSeq" id="WP_388018812.1">
    <property type="nucleotide sequence ID" value="NZ_JBHUDT010000004.1"/>
</dbReference>
<dbReference type="PROSITE" id="PS00092">
    <property type="entry name" value="N6_MTASE"/>
    <property type="match status" value="1"/>
</dbReference>
<evidence type="ECO:0000256" key="7">
    <source>
        <dbReference type="SAM" id="MobiDB-lite"/>
    </source>
</evidence>
<comment type="similarity">
    <text evidence="1">Belongs to the N(4)/N(6)-methyltransferase family.</text>
</comment>
<dbReference type="PRINTS" id="PR00506">
    <property type="entry name" value="D21N6MTFRASE"/>
</dbReference>
<keyword evidence="5" id="KW-0949">S-adenosyl-L-methionine</keyword>
<dbReference type="PANTHER" id="PTHR13370">
    <property type="entry name" value="RNA METHYLASE-RELATED"/>
    <property type="match status" value="1"/>
</dbReference>
<accession>A0ABW5JSK5</accession>
<keyword evidence="4 9" id="KW-0808">Transferase</keyword>
<comment type="caution">
    <text evidence="9">The sequence shown here is derived from an EMBL/GenBank/DDBJ whole genome shotgun (WGS) entry which is preliminary data.</text>
</comment>
<proteinExistence type="inferred from homology"/>
<dbReference type="InterPro" id="IPR002941">
    <property type="entry name" value="DNA_methylase_N4/N6"/>
</dbReference>
<evidence type="ECO:0000256" key="6">
    <source>
        <dbReference type="ARBA" id="ARBA00047942"/>
    </source>
</evidence>
<gene>
    <name evidence="9" type="ORF">ACFSQS_11555</name>
</gene>
<sequence>MNNLLLKSDNIIGLNYLLNEKDLKGKIDLVYIDPPFATGGNFTITDGRASTISNSRNGDIAYSDKLLGNDFLNFIKQRLILLKELMSEEGSIYLHIDYKIGHYVKVLMDEVFGFENFRNDITRVKCNPKNFNRLGYGNVKDLILFYTKTNNPIWNEPREKYTEKDLEKLFSKKDKQGRRYTTVPIHAPGETENGKSNQPFKGISPPKGRHWRTNVETLEQWDKDGLIEWSSNGNPRKIIFADEREGKRVQDIWEYKDPQYPTYPTEKNPNILDLIIRTSSNKNSIVLDCFCGSGTTLKSAHYNSRKWIGIDQSDHAIKATKEKLEKIEGDLFIEKPAYDFKELKENTVANKEVYS</sequence>
<reference evidence="10" key="1">
    <citation type="journal article" date="2019" name="Int. J. Syst. Evol. Microbiol.">
        <title>The Global Catalogue of Microorganisms (GCM) 10K type strain sequencing project: providing services to taxonomists for standard genome sequencing and annotation.</title>
        <authorList>
            <consortium name="The Broad Institute Genomics Platform"/>
            <consortium name="The Broad Institute Genome Sequencing Center for Infectious Disease"/>
            <person name="Wu L."/>
            <person name="Ma J."/>
        </authorList>
    </citation>
    <scope>NUCLEOTIDE SEQUENCE [LARGE SCALE GENOMIC DNA]</scope>
    <source>
        <strain evidence="10">KCTC 42903</strain>
    </source>
</reference>
<evidence type="ECO:0000256" key="4">
    <source>
        <dbReference type="ARBA" id="ARBA00022679"/>
    </source>
</evidence>
<feature type="region of interest" description="Disordered" evidence="7">
    <location>
        <begin position="184"/>
        <end position="209"/>
    </location>
</feature>
<dbReference type="EC" id="2.1.1.72" evidence="2"/>
<dbReference type="GO" id="GO:0008168">
    <property type="term" value="F:methyltransferase activity"/>
    <property type="evidence" value="ECO:0007669"/>
    <property type="project" value="UniProtKB-KW"/>
</dbReference>
<evidence type="ECO:0000256" key="5">
    <source>
        <dbReference type="ARBA" id="ARBA00022691"/>
    </source>
</evidence>
<dbReference type="InterPro" id="IPR002295">
    <property type="entry name" value="N4/N6-MTase_EcoPI_Mod-like"/>
</dbReference>
<dbReference type="PANTHER" id="PTHR13370:SF3">
    <property type="entry name" value="TRNA (GUANINE(10)-N2)-METHYLTRANSFERASE HOMOLOG"/>
    <property type="match status" value="1"/>
</dbReference>
<dbReference type="EMBL" id="JBHULK010000004">
    <property type="protein sequence ID" value="MFD2535739.1"/>
    <property type="molecule type" value="Genomic_DNA"/>
</dbReference>
<dbReference type="Gene3D" id="3.40.50.150">
    <property type="entry name" value="Vaccinia Virus protein VP39"/>
    <property type="match status" value="1"/>
</dbReference>
<feature type="domain" description="DNA methylase N-4/N-6" evidence="8">
    <location>
        <begin position="27"/>
        <end position="322"/>
    </location>
</feature>
<dbReference type="SUPFAM" id="SSF53335">
    <property type="entry name" value="S-adenosyl-L-methionine-dependent methyltransferases"/>
    <property type="match status" value="1"/>
</dbReference>
<evidence type="ECO:0000259" key="8">
    <source>
        <dbReference type="Pfam" id="PF01555"/>
    </source>
</evidence>
<keyword evidence="10" id="KW-1185">Reference proteome</keyword>
<dbReference type="Proteomes" id="UP001597441">
    <property type="component" value="Unassembled WGS sequence"/>
</dbReference>
<evidence type="ECO:0000256" key="3">
    <source>
        <dbReference type="ARBA" id="ARBA00022603"/>
    </source>
</evidence>
<evidence type="ECO:0000256" key="1">
    <source>
        <dbReference type="ARBA" id="ARBA00006594"/>
    </source>
</evidence>
<evidence type="ECO:0000313" key="9">
    <source>
        <dbReference type="EMBL" id="MFD2535739.1"/>
    </source>
</evidence>
<dbReference type="InterPro" id="IPR002052">
    <property type="entry name" value="DNA_methylase_N6_adenine_CS"/>
</dbReference>
<comment type="catalytic activity">
    <reaction evidence="6">
        <text>a 2'-deoxyadenosine in DNA + S-adenosyl-L-methionine = an N(6)-methyl-2'-deoxyadenosine in DNA + S-adenosyl-L-homocysteine + H(+)</text>
        <dbReference type="Rhea" id="RHEA:15197"/>
        <dbReference type="Rhea" id="RHEA-COMP:12418"/>
        <dbReference type="Rhea" id="RHEA-COMP:12419"/>
        <dbReference type="ChEBI" id="CHEBI:15378"/>
        <dbReference type="ChEBI" id="CHEBI:57856"/>
        <dbReference type="ChEBI" id="CHEBI:59789"/>
        <dbReference type="ChEBI" id="CHEBI:90615"/>
        <dbReference type="ChEBI" id="CHEBI:90616"/>
        <dbReference type="EC" id="2.1.1.72"/>
    </reaction>
</comment>